<evidence type="ECO:0000256" key="2">
    <source>
        <dbReference type="ARBA" id="ARBA00009354"/>
    </source>
</evidence>
<dbReference type="Pfam" id="PF06333">
    <property type="entry name" value="Med13_C"/>
    <property type="match status" value="1"/>
</dbReference>
<evidence type="ECO:0000256" key="3">
    <source>
        <dbReference type="ARBA" id="ARBA00019618"/>
    </source>
</evidence>
<dbReference type="RefSeq" id="XP_013021598.1">
    <property type="nucleotide sequence ID" value="XM_013166144.1"/>
</dbReference>
<keyword evidence="7 10" id="KW-0804">Transcription</keyword>
<evidence type="ECO:0000256" key="6">
    <source>
        <dbReference type="ARBA" id="ARBA00023159"/>
    </source>
</evidence>
<dbReference type="Proteomes" id="UP000015464">
    <property type="component" value="Unassembled WGS sequence"/>
</dbReference>
<dbReference type="PANTHER" id="PTHR48249">
    <property type="entry name" value="MEDIATOR OF RNA POLYMERASE II TRANSCRIPTION SUBUNIT 13"/>
    <property type="match status" value="1"/>
</dbReference>
<evidence type="ECO:0000313" key="13">
    <source>
        <dbReference type="EMBL" id="EPY53353.1"/>
    </source>
</evidence>
<dbReference type="GO" id="GO:0045944">
    <property type="term" value="P:positive regulation of transcription by RNA polymerase II"/>
    <property type="evidence" value="ECO:0007669"/>
    <property type="project" value="TreeGrafter"/>
</dbReference>
<evidence type="ECO:0000256" key="5">
    <source>
        <dbReference type="ARBA" id="ARBA00023015"/>
    </source>
</evidence>
<dbReference type="AlphaFoldDB" id="S9W0K0"/>
<dbReference type="GeneID" id="25038197"/>
<keyword evidence="8 10" id="KW-0539">Nucleus</keyword>
<dbReference type="OMA" id="GGKYWCP"/>
<evidence type="ECO:0000256" key="10">
    <source>
        <dbReference type="RuleBase" id="RU364134"/>
    </source>
</evidence>
<dbReference type="InterPro" id="IPR009401">
    <property type="entry name" value="Med13_C"/>
</dbReference>
<reference evidence="13 14" key="1">
    <citation type="journal article" date="2011" name="Science">
        <title>Comparative functional genomics of the fission yeasts.</title>
        <authorList>
            <person name="Rhind N."/>
            <person name="Chen Z."/>
            <person name="Yassour M."/>
            <person name="Thompson D.A."/>
            <person name="Haas B.J."/>
            <person name="Habib N."/>
            <person name="Wapinski I."/>
            <person name="Roy S."/>
            <person name="Lin M.F."/>
            <person name="Heiman D.I."/>
            <person name="Young S.K."/>
            <person name="Furuya K."/>
            <person name="Guo Y."/>
            <person name="Pidoux A."/>
            <person name="Chen H.M."/>
            <person name="Robbertse B."/>
            <person name="Goldberg J.M."/>
            <person name="Aoki K."/>
            <person name="Bayne E.H."/>
            <person name="Berlin A.M."/>
            <person name="Desjardins C.A."/>
            <person name="Dobbs E."/>
            <person name="Dukaj L."/>
            <person name="Fan L."/>
            <person name="FitzGerald M.G."/>
            <person name="French C."/>
            <person name="Gujja S."/>
            <person name="Hansen K."/>
            <person name="Keifenheim D."/>
            <person name="Levin J.Z."/>
            <person name="Mosher R.A."/>
            <person name="Mueller C.A."/>
            <person name="Pfiffner J."/>
            <person name="Priest M."/>
            <person name="Russ C."/>
            <person name="Smialowska A."/>
            <person name="Swoboda P."/>
            <person name="Sykes S.M."/>
            <person name="Vaughn M."/>
            <person name="Vengrova S."/>
            <person name="Yoder R."/>
            <person name="Zeng Q."/>
            <person name="Allshire R."/>
            <person name="Baulcombe D."/>
            <person name="Birren B.W."/>
            <person name="Brown W."/>
            <person name="Ekwall K."/>
            <person name="Kellis M."/>
            <person name="Leatherwood J."/>
            <person name="Levin H."/>
            <person name="Margalit H."/>
            <person name="Martienssen R."/>
            <person name="Nieduszynski C.A."/>
            <person name="Spatafora J.W."/>
            <person name="Friedman N."/>
            <person name="Dalgaard J.Z."/>
            <person name="Baumann P."/>
            <person name="Niki H."/>
            <person name="Regev A."/>
            <person name="Nusbaum C."/>
        </authorList>
    </citation>
    <scope>NUCLEOTIDE SEQUENCE [LARGE SCALE GENOMIC DNA]</scope>
    <source>
        <strain evidence="14">OY26 / ATCC MYA-4695 / CBS 11777 / NBRC 106824 / NRRL Y48691</strain>
    </source>
</reference>
<dbReference type="EMBL" id="KE546988">
    <property type="protein sequence ID" value="EPY53353.1"/>
    <property type="molecule type" value="Genomic_DNA"/>
</dbReference>
<accession>S9W0K0</accession>
<dbReference type="STRING" id="653667.S9W0K0"/>
<evidence type="ECO:0000259" key="12">
    <source>
        <dbReference type="Pfam" id="PF06333"/>
    </source>
</evidence>
<dbReference type="GO" id="GO:0016592">
    <property type="term" value="C:mediator complex"/>
    <property type="evidence" value="ECO:0007669"/>
    <property type="project" value="InterPro"/>
</dbReference>
<dbReference type="GO" id="GO:0003713">
    <property type="term" value="F:transcription coactivator activity"/>
    <property type="evidence" value="ECO:0007669"/>
    <property type="project" value="TreeGrafter"/>
</dbReference>
<dbReference type="HOGENOM" id="CLU_279001_0_0_1"/>
<evidence type="ECO:0000256" key="8">
    <source>
        <dbReference type="ARBA" id="ARBA00023242"/>
    </source>
</evidence>
<evidence type="ECO:0000313" key="14">
    <source>
        <dbReference type="Proteomes" id="UP000015464"/>
    </source>
</evidence>
<dbReference type="InterPro" id="IPR051139">
    <property type="entry name" value="Mediator_complx_sub13"/>
</dbReference>
<protein>
    <recommendedName>
        <fullName evidence="3 10">Mediator of RNA polymerase II transcription subunit 13</fullName>
    </recommendedName>
    <alternativeName>
        <fullName evidence="9 10">Mediator complex subunit 13</fullName>
    </alternativeName>
</protein>
<sequence length="1173" mass="133442">MQQDEVQFLNLSAIPCPETIFYAKYELQKSESEAILQDLYELEASLSEKSRIFYVLDGSLFLYSFDSIPLLPGLRPSTLTLNSSGSFGRSSFFHHESNPRTSSIQLNLIRALRRLTVYHLCKEYGFLSLKEFLLPIRTASKFILEGLSVHEFPLLGLHLGFLTDGFMEFSFRPVGLSLYCLSNIANLEEYVVERLILLPFGCNAKLISIQAPSSLSTMEILKSRYGFFNLPTEKWVGVQVDCFDYAFSWPLSLCFLEKTPFPTHLQNDFDKHFTINGYTLPFNASKDLLSEKKVHLDQNKEVISDSDNLDHTVSPNVAVTPVLPNTLAIPSSPELPIRVTHSPFPSSERVMEESDRENDLFMQDIEDARITEADFDYFDLPNPEVKPYSENMEVIEQKSESLNQVDLEAISEEKQLNNQQFPSPPDTYTQSEHSIQKKESTKSISEPTIPQDNFKLSIMDDLIVEKYYHDEVVPPLYNAVPFPSSSVDIAKKYSIGGKYWCPSALLHRSDSLGSLSGSVSSVEEEKHFYDGLREVVERQPVSEMKNNINPEVSFPSLEKEGSELYSSASVDCSGVDTGVNDSFGFESLLEKYGLKHLKMVEKEALLELIMSQPFYFYLLPFWKNQNSYINSYNDSCDFLYIQEATKEFLEGLFSGLSRAISLSSCTSWETEINGNNSKDVNKANTYITSVDQPGVILKSNNQKLTVDYNATKHWSSLNLQPYNETRNYTVLPFSQKKPESIPIVKSLFDDIRYAYENCQFGKLELGNLITFQEDGIIDYNSLFSSSFCDSGDQATEHKSTLNFTNLAKECASAYANDDLLFLFFVDDSVYSFFSVCQSFTLLNEVFSLETKKDGLFNNQLFIKIIPSSAGFTISQPLATETLSPTNIAMDIYSTSPLRNPSLKVKYSPFVMEKPVISLLNYKLSNTFSANAVFNDYSLHVTYTVIRDKFLICMWNDTYGELENCEWFLLSETNQKLDVFQKIWKTSSEIMKIGSFTWSLNIMKVGALSLEELNDWKQVAESQEFMDKSTLVIGNCLIHESSKPQLKPYLRMFFRSSNNPDDSLEISENIEIVGIVREAATLIPHFTTLDIKPCLAYGSLGFSESGNVVPIADIHLFYVKQTEPVLALRKILREYLFMSFTSRKNNFSSIRIPHNISTVLYQRQLLEYLSGDDH</sequence>
<proteinExistence type="inferred from homology"/>
<name>S9W0K0_SCHCR</name>
<feature type="compositionally biased region" description="Polar residues" evidence="11">
    <location>
        <begin position="416"/>
        <end position="433"/>
    </location>
</feature>
<evidence type="ECO:0000256" key="7">
    <source>
        <dbReference type="ARBA" id="ARBA00023163"/>
    </source>
</evidence>
<organism evidence="13 14">
    <name type="scientific">Schizosaccharomyces cryophilus (strain OY26 / ATCC MYA-4695 / CBS 11777 / NBRC 106824 / NRRL Y48691)</name>
    <name type="common">Fission yeast</name>
    <dbReference type="NCBI Taxonomy" id="653667"/>
    <lineage>
        <taxon>Eukaryota</taxon>
        <taxon>Fungi</taxon>
        <taxon>Dikarya</taxon>
        <taxon>Ascomycota</taxon>
        <taxon>Taphrinomycotina</taxon>
        <taxon>Schizosaccharomycetes</taxon>
        <taxon>Schizosaccharomycetales</taxon>
        <taxon>Schizosaccharomycetaceae</taxon>
        <taxon>Schizosaccharomyces</taxon>
    </lineage>
</organism>
<feature type="region of interest" description="Disordered" evidence="11">
    <location>
        <begin position="414"/>
        <end position="448"/>
    </location>
</feature>
<comment type="similarity">
    <text evidence="2 10">Belongs to the Mediator complex subunit 13 family.</text>
</comment>
<comment type="subcellular location">
    <subcellularLocation>
        <location evidence="1 10">Nucleus</location>
    </subcellularLocation>
</comment>
<comment type="function">
    <text evidence="10">Component of the SRB8-11 complex. The SRB8-11 complex is a regulatory module of the Mediator complex which is itself involved in regulation of basal and activated RNA polymerase II-dependent transcription. The SRB8-11 complex may be involved in the transcriptional repression of a subset of genes regulated by Mediator. It may inhibit the association of the Mediator complex with RNA polymerase II to form the holoenzyme complex.</text>
</comment>
<gene>
    <name evidence="13" type="ORF">SPOG_03880</name>
</gene>
<dbReference type="OrthoDB" id="103819at2759"/>
<evidence type="ECO:0000256" key="4">
    <source>
        <dbReference type="ARBA" id="ARBA00022491"/>
    </source>
</evidence>
<comment type="subunit">
    <text evidence="10">Component of the SRB8-11 complex, which itself associates with the Mediator complex.</text>
</comment>
<keyword evidence="14" id="KW-1185">Reference proteome</keyword>
<keyword evidence="6 10" id="KW-0010">Activator</keyword>
<evidence type="ECO:0000256" key="11">
    <source>
        <dbReference type="SAM" id="MobiDB-lite"/>
    </source>
</evidence>
<evidence type="ECO:0000256" key="1">
    <source>
        <dbReference type="ARBA" id="ARBA00004123"/>
    </source>
</evidence>
<feature type="domain" description="Mediator complex subunit Med13 C-terminal" evidence="12">
    <location>
        <begin position="908"/>
        <end position="1023"/>
    </location>
</feature>
<evidence type="ECO:0000256" key="9">
    <source>
        <dbReference type="ARBA" id="ARBA00032008"/>
    </source>
</evidence>
<dbReference type="PANTHER" id="PTHR48249:SF3">
    <property type="entry name" value="MEDIATOR OF RNA POLYMERASE II TRANSCRIPTION SUBUNIT 13"/>
    <property type="match status" value="1"/>
</dbReference>
<keyword evidence="4 10" id="KW-0678">Repressor</keyword>
<keyword evidence="5 10" id="KW-0805">Transcription regulation</keyword>